<evidence type="ECO:0000313" key="2">
    <source>
        <dbReference type="Proteomes" id="UP000270487"/>
    </source>
</evidence>
<dbReference type="Proteomes" id="UP000270487">
    <property type="component" value="Chromosome"/>
</dbReference>
<reference evidence="1 2" key="1">
    <citation type="submission" date="2018-12" db="EMBL/GenBank/DDBJ databases">
        <authorList>
            <consortium name="Pathogen Informatics"/>
        </authorList>
    </citation>
    <scope>NUCLEOTIDE SEQUENCE [LARGE SCALE GENOMIC DNA]</scope>
    <source>
        <strain evidence="1 2">NCTC13193</strain>
    </source>
</reference>
<evidence type="ECO:0000313" key="1">
    <source>
        <dbReference type="EMBL" id="VEI69417.1"/>
    </source>
</evidence>
<protein>
    <recommendedName>
        <fullName evidence="3">Fumarase D</fullName>
    </recommendedName>
</protein>
<evidence type="ECO:0008006" key="3">
    <source>
        <dbReference type="Google" id="ProtNLM"/>
    </source>
</evidence>
<gene>
    <name evidence="1" type="ORF">NCTC13193_02655</name>
</gene>
<accession>A0A3S4XAZ5</accession>
<proteinExistence type="predicted"/>
<organism evidence="1 2">
    <name type="scientific">Serratia fonticola</name>
    <dbReference type="NCBI Taxonomy" id="47917"/>
    <lineage>
        <taxon>Bacteria</taxon>
        <taxon>Pseudomonadati</taxon>
        <taxon>Pseudomonadota</taxon>
        <taxon>Gammaproteobacteria</taxon>
        <taxon>Enterobacterales</taxon>
        <taxon>Yersiniaceae</taxon>
        <taxon>Serratia</taxon>
    </lineage>
</organism>
<sequence>MEKAHEAMCQVIGESVVQICSEKRVITNESIIEMIEMLSEGQEVDLAVEFALDMLR</sequence>
<name>A0A3S4XAZ5_SERFO</name>
<dbReference type="EMBL" id="LR134492">
    <property type="protein sequence ID" value="VEI69417.1"/>
    <property type="molecule type" value="Genomic_DNA"/>
</dbReference>
<dbReference type="AlphaFoldDB" id="A0A3S4XAZ5"/>